<keyword evidence="1" id="KW-0472">Membrane</keyword>
<dbReference type="Proteomes" id="UP000597762">
    <property type="component" value="Unassembled WGS sequence"/>
</dbReference>
<reference evidence="2" key="1">
    <citation type="submission" date="2021-01" db="EMBL/GenBank/DDBJ databases">
        <authorList>
            <person name="Li R."/>
            <person name="Bekaert M."/>
        </authorList>
    </citation>
    <scope>NUCLEOTIDE SEQUENCE</scope>
    <source>
        <strain evidence="2">Farmed</strain>
    </source>
</reference>
<organism evidence="2 3">
    <name type="scientific">Acanthosepion pharaonis</name>
    <name type="common">Pharaoh cuttlefish</name>
    <name type="synonym">Sepia pharaonis</name>
    <dbReference type="NCBI Taxonomy" id="158019"/>
    <lineage>
        <taxon>Eukaryota</taxon>
        <taxon>Metazoa</taxon>
        <taxon>Spiralia</taxon>
        <taxon>Lophotrochozoa</taxon>
        <taxon>Mollusca</taxon>
        <taxon>Cephalopoda</taxon>
        <taxon>Coleoidea</taxon>
        <taxon>Decapodiformes</taxon>
        <taxon>Sepiida</taxon>
        <taxon>Sepiina</taxon>
        <taxon>Sepiidae</taxon>
        <taxon>Acanthosepion</taxon>
    </lineage>
</organism>
<accession>A0A812CYV5</accession>
<feature type="transmembrane region" description="Helical" evidence="1">
    <location>
        <begin position="114"/>
        <end position="140"/>
    </location>
</feature>
<name>A0A812CYV5_ACAPH</name>
<evidence type="ECO:0000313" key="2">
    <source>
        <dbReference type="EMBL" id="CAE1283896.1"/>
    </source>
</evidence>
<keyword evidence="3" id="KW-1185">Reference proteome</keyword>
<sequence>MFFSLTTHLAFSPFNAPCPSCFLSLHYLSFLSFLLFVLSLYPSSLFSSMFFSHLFSLLLLPLAHLVFSPFTTFLSFFLSFFLTFPCSLSLSIYHLPFSLFNVPLTHHSSCFLSFYCLLPILFSLPSLLIFLSHICCLYHSTQLPSFLPTVHLSFLSQHTFISLHMLYLLLSFFLSLPLLSIFLPLSLLFHSLSARLVFSPFTTYLSFFLSFPCSHSLSLSIYLPIFLSLSLLPDFFSLPSLSLSLTEHFNFSPHAVPLFLCLSLFLSPQCPLSCCPSSFLSSCCLCPSLSIFLHFNREITTYFQITIND</sequence>
<evidence type="ECO:0000313" key="3">
    <source>
        <dbReference type="Proteomes" id="UP000597762"/>
    </source>
</evidence>
<keyword evidence="1" id="KW-1133">Transmembrane helix</keyword>
<protein>
    <submittedName>
        <fullName evidence="2">Uncharacterized protein</fullName>
    </submittedName>
</protein>
<evidence type="ECO:0000256" key="1">
    <source>
        <dbReference type="SAM" id="Phobius"/>
    </source>
</evidence>
<proteinExistence type="predicted"/>
<feature type="transmembrane region" description="Helical" evidence="1">
    <location>
        <begin position="160"/>
        <end position="185"/>
    </location>
</feature>
<dbReference type="AlphaFoldDB" id="A0A812CYV5"/>
<feature type="transmembrane region" description="Helical" evidence="1">
    <location>
        <begin position="48"/>
        <end position="67"/>
    </location>
</feature>
<keyword evidence="1" id="KW-0812">Transmembrane</keyword>
<comment type="caution">
    <text evidence="2">The sequence shown here is derived from an EMBL/GenBank/DDBJ whole genome shotgun (WGS) entry which is preliminary data.</text>
</comment>
<feature type="transmembrane region" description="Helical" evidence="1">
    <location>
        <begin position="22"/>
        <end position="41"/>
    </location>
</feature>
<feature type="transmembrane region" description="Helical" evidence="1">
    <location>
        <begin position="73"/>
        <end position="93"/>
    </location>
</feature>
<gene>
    <name evidence="2" type="ORF">SPHA_44321</name>
</gene>
<dbReference type="EMBL" id="CAHIKZ030002263">
    <property type="protein sequence ID" value="CAE1283896.1"/>
    <property type="molecule type" value="Genomic_DNA"/>
</dbReference>